<accession>G5JDK1</accession>
<proteinExistence type="predicted"/>
<dbReference type="PATRIC" id="fig|423471.3.peg.5131"/>
<dbReference type="EMBL" id="AESD01000857">
    <property type="protein sequence ID" value="EHJ09739.1"/>
    <property type="molecule type" value="Genomic_DNA"/>
</dbReference>
<evidence type="ECO:0000313" key="1">
    <source>
        <dbReference type="EMBL" id="EHJ09739.1"/>
    </source>
</evidence>
<organism evidence="1 2">
    <name type="scientific">Crocosphaera watsonii WH 0003</name>
    <dbReference type="NCBI Taxonomy" id="423471"/>
    <lineage>
        <taxon>Bacteria</taxon>
        <taxon>Bacillati</taxon>
        <taxon>Cyanobacteriota</taxon>
        <taxon>Cyanophyceae</taxon>
        <taxon>Oscillatoriophycideae</taxon>
        <taxon>Chroococcales</taxon>
        <taxon>Aphanothecaceae</taxon>
        <taxon>Crocosphaera</taxon>
    </lineage>
</organism>
<reference evidence="1 2" key="1">
    <citation type="journal article" date="2011" name="Front. Microbiol.">
        <title>Two Strains of Crocosphaera watsonii with Highly Conserved Genomes are Distinguished by Strain-Specific Features.</title>
        <authorList>
            <person name="Bench S.R."/>
            <person name="Ilikchyan I.N."/>
            <person name="Tripp H.J."/>
            <person name="Zehr J.P."/>
        </authorList>
    </citation>
    <scope>NUCLEOTIDE SEQUENCE [LARGE SCALE GENOMIC DNA]</scope>
    <source>
        <strain evidence="1 2">WH 0003</strain>
    </source>
</reference>
<dbReference type="Proteomes" id="UP000003477">
    <property type="component" value="Unassembled WGS sequence"/>
</dbReference>
<protein>
    <submittedName>
        <fullName evidence="1">Uncharacterized protein</fullName>
    </submittedName>
</protein>
<sequence length="84" mass="9557">MIKAIKQTGTVDKGGKIEVYSPELQEGTEVEIIILVNSPEPDTTEYLLSTKANEKELLEAIERVEKREGLITINPEEWHEKYSI</sequence>
<evidence type="ECO:0000313" key="2">
    <source>
        <dbReference type="Proteomes" id="UP000003477"/>
    </source>
</evidence>
<comment type="caution">
    <text evidence="1">The sequence shown here is derived from an EMBL/GenBank/DDBJ whole genome shotgun (WGS) entry which is preliminary data.</text>
</comment>
<gene>
    <name evidence="1" type="ORF">CWATWH0003_5493</name>
</gene>
<name>G5JDK1_CROWT</name>
<dbReference type="Gene3D" id="6.10.250.330">
    <property type="match status" value="1"/>
</dbReference>
<dbReference type="GeneID" id="88768802"/>
<dbReference type="RefSeq" id="WP_007308351.1">
    <property type="nucleotide sequence ID" value="NZ_AESD01000857.1"/>
</dbReference>
<dbReference type="AlphaFoldDB" id="G5JDK1"/>